<evidence type="ECO:0000259" key="2">
    <source>
        <dbReference type="PROSITE" id="PS50042"/>
    </source>
</evidence>
<name>A0A368Y2X0_9BURK</name>
<dbReference type="SUPFAM" id="SSF51206">
    <property type="entry name" value="cAMP-binding domain-like"/>
    <property type="match status" value="1"/>
</dbReference>
<dbReference type="PROSITE" id="PS50042">
    <property type="entry name" value="CNMP_BINDING_3"/>
    <property type="match status" value="1"/>
</dbReference>
<dbReference type="GO" id="GO:0003700">
    <property type="term" value="F:DNA-binding transcription factor activity"/>
    <property type="evidence" value="ECO:0007669"/>
    <property type="project" value="TreeGrafter"/>
</dbReference>
<protein>
    <submittedName>
        <fullName evidence="3">Cyclic nucleotide-binding protein</fullName>
    </submittedName>
</protein>
<dbReference type="PANTHER" id="PTHR24567:SF26">
    <property type="entry name" value="REGULATORY PROTEIN YEIL"/>
    <property type="match status" value="1"/>
</dbReference>
<comment type="caution">
    <text evidence="3">The sequence shown here is derived from an EMBL/GenBank/DDBJ whole genome shotgun (WGS) entry which is preliminary data.</text>
</comment>
<organism evidence="3 4">
    <name type="scientific">Pseudorhodoferax soli</name>
    <dbReference type="NCBI Taxonomy" id="545864"/>
    <lineage>
        <taxon>Bacteria</taxon>
        <taxon>Pseudomonadati</taxon>
        <taxon>Pseudomonadota</taxon>
        <taxon>Betaproteobacteria</taxon>
        <taxon>Burkholderiales</taxon>
        <taxon>Comamonadaceae</taxon>
    </lineage>
</organism>
<dbReference type="Gene3D" id="2.60.120.10">
    <property type="entry name" value="Jelly Rolls"/>
    <property type="match status" value="1"/>
</dbReference>
<dbReference type="Pfam" id="PF00027">
    <property type="entry name" value="cNMP_binding"/>
    <property type="match status" value="1"/>
</dbReference>
<dbReference type="EMBL" id="QPJK01000002">
    <property type="protein sequence ID" value="RCW74650.1"/>
    <property type="molecule type" value="Genomic_DNA"/>
</dbReference>
<keyword evidence="4" id="KW-1185">Reference proteome</keyword>
<proteinExistence type="predicted"/>
<accession>A0A368Y2X0</accession>
<dbReference type="PANTHER" id="PTHR24567">
    <property type="entry name" value="CRP FAMILY TRANSCRIPTIONAL REGULATORY PROTEIN"/>
    <property type="match status" value="1"/>
</dbReference>
<dbReference type="InterPro" id="IPR018490">
    <property type="entry name" value="cNMP-bd_dom_sf"/>
</dbReference>
<reference evidence="3 4" key="1">
    <citation type="submission" date="2018-07" db="EMBL/GenBank/DDBJ databases">
        <title>Genomic Encyclopedia of Type Strains, Phase IV (KMG-IV): sequencing the most valuable type-strain genomes for metagenomic binning, comparative biology and taxonomic classification.</title>
        <authorList>
            <person name="Goeker M."/>
        </authorList>
    </citation>
    <scope>NUCLEOTIDE SEQUENCE [LARGE SCALE GENOMIC DNA]</scope>
    <source>
        <strain evidence="3 4">DSM 21634</strain>
    </source>
</reference>
<dbReference type="GO" id="GO:0005829">
    <property type="term" value="C:cytosol"/>
    <property type="evidence" value="ECO:0007669"/>
    <property type="project" value="TreeGrafter"/>
</dbReference>
<dbReference type="InterPro" id="IPR014710">
    <property type="entry name" value="RmlC-like_jellyroll"/>
</dbReference>
<evidence type="ECO:0000313" key="3">
    <source>
        <dbReference type="EMBL" id="RCW74650.1"/>
    </source>
</evidence>
<dbReference type="CDD" id="cd00038">
    <property type="entry name" value="CAP_ED"/>
    <property type="match status" value="1"/>
</dbReference>
<dbReference type="OrthoDB" id="8565101at2"/>
<feature type="domain" description="Cyclic nucleotide-binding" evidence="2">
    <location>
        <begin position="74"/>
        <end position="194"/>
    </location>
</feature>
<dbReference type="InterPro" id="IPR050397">
    <property type="entry name" value="Env_Response_Regulators"/>
</dbReference>
<gene>
    <name evidence="3" type="ORF">DES41_102973</name>
</gene>
<dbReference type="SMART" id="SM00100">
    <property type="entry name" value="cNMP"/>
    <property type="match status" value="1"/>
</dbReference>
<sequence>MRSWFGSLRGGLPGRERSSASAEPGLFATGHPGPGHADAVMVPWETRAIEIGARSIASGTAIAGLQALWARDRNMSRLEAQDIVQMERFFRFVRVGSGRVVIHQHEFGNFMVVLLQGSIAVDRRQPWGELLRLAESRPGEILGEMSLLDSGQRFSACTTLTDCEIAVLPADGLDEMMGSDPRLAAALIALLARKLSLRLRAVNARLTDRPNQEAPYGTRSGQ</sequence>
<dbReference type="Proteomes" id="UP000252884">
    <property type="component" value="Unassembled WGS sequence"/>
</dbReference>
<dbReference type="InterPro" id="IPR000595">
    <property type="entry name" value="cNMP-bd_dom"/>
</dbReference>
<evidence type="ECO:0000313" key="4">
    <source>
        <dbReference type="Proteomes" id="UP000252884"/>
    </source>
</evidence>
<dbReference type="AlphaFoldDB" id="A0A368Y2X0"/>
<dbReference type="RefSeq" id="WP_114467728.1">
    <property type="nucleotide sequence ID" value="NZ_QPJK01000002.1"/>
</dbReference>
<evidence type="ECO:0000256" key="1">
    <source>
        <dbReference type="SAM" id="MobiDB-lite"/>
    </source>
</evidence>
<feature type="region of interest" description="Disordered" evidence="1">
    <location>
        <begin position="1"/>
        <end position="32"/>
    </location>
</feature>